<evidence type="ECO:0000313" key="5">
    <source>
        <dbReference type="EMBL" id="CAL1131815.1"/>
    </source>
</evidence>
<reference evidence="5" key="2">
    <citation type="submission" date="2024-04" db="EMBL/GenBank/DDBJ databases">
        <authorList>
            <person name="Chen Y."/>
            <person name="Shah S."/>
            <person name="Dougan E. K."/>
            <person name="Thang M."/>
            <person name="Chan C."/>
        </authorList>
    </citation>
    <scope>NUCLEOTIDE SEQUENCE [LARGE SCALE GENOMIC DNA]</scope>
</reference>
<proteinExistence type="predicted"/>
<dbReference type="EMBL" id="CAMXCT010003301">
    <property type="protein sequence ID" value="CAI4003603.1"/>
    <property type="molecule type" value="Genomic_DNA"/>
</dbReference>
<evidence type="ECO:0000313" key="6">
    <source>
        <dbReference type="Proteomes" id="UP001152797"/>
    </source>
</evidence>
<dbReference type="AlphaFoldDB" id="A0A9P1D4C7"/>
<dbReference type="EMBL" id="CAMXCT030000843">
    <property type="protein sequence ID" value="CAL4771188.1"/>
    <property type="molecule type" value="Genomic_DNA"/>
</dbReference>
<evidence type="ECO:0000313" key="3">
    <source>
        <dbReference type="EMBL" id="CAI4003603.1"/>
    </source>
</evidence>
<organism evidence="3">
    <name type="scientific">Cladocopium goreaui</name>
    <dbReference type="NCBI Taxonomy" id="2562237"/>
    <lineage>
        <taxon>Eukaryota</taxon>
        <taxon>Sar</taxon>
        <taxon>Alveolata</taxon>
        <taxon>Dinophyceae</taxon>
        <taxon>Suessiales</taxon>
        <taxon>Symbiodiniaceae</taxon>
        <taxon>Cladocopium</taxon>
    </lineage>
</organism>
<evidence type="ECO:0000313" key="1">
    <source>
        <dbReference type="EMBL" id="CAI3978440.1"/>
    </source>
</evidence>
<comment type="caution">
    <text evidence="3">The sequence shown here is derived from an EMBL/GenBank/DDBJ whole genome shotgun (WGS) entry which is preliminary data.</text>
</comment>
<accession>A0A9P1D4C7</accession>
<keyword evidence="6" id="KW-1185">Reference proteome</keyword>
<sequence length="145" mass="16802">MSGISFDVKLSRSHDLTSEDGCRSLLRYLMRLFTNGVAIAAPPCSLYSCACASVHKRTKENVRGDLGNWKVRLARVIWTNWVTCMKILHSLRPDVWLICEQPSTSWGFCQPEFVQLAELMGMFLTFKYIQFIYHLDQLINLYQFI</sequence>
<reference evidence="3" key="1">
    <citation type="submission" date="2022-10" db="EMBL/GenBank/DDBJ databases">
        <authorList>
            <person name="Chen Y."/>
            <person name="Dougan E. K."/>
            <person name="Chan C."/>
            <person name="Rhodes N."/>
            <person name="Thang M."/>
        </authorList>
    </citation>
    <scope>NUCLEOTIDE SEQUENCE</scope>
</reference>
<dbReference type="EMBL" id="CAMXCT020003301">
    <property type="protein sequence ID" value="CAL1156978.1"/>
    <property type="molecule type" value="Genomic_DNA"/>
</dbReference>
<protein>
    <submittedName>
        <fullName evidence="3">Uncharacterized protein</fullName>
    </submittedName>
</protein>
<dbReference type="EMBL" id="CAMXCT010000411">
    <property type="protein sequence ID" value="CAI3978440.1"/>
    <property type="molecule type" value="Genomic_DNA"/>
</dbReference>
<evidence type="ECO:0000313" key="2">
    <source>
        <dbReference type="EMBL" id="CAI3983876.1"/>
    </source>
</evidence>
<gene>
    <name evidence="2" type="ORF">C1SCF055_LOCUS11453</name>
    <name evidence="3" type="ORF">C1SCF055_LOCUS29458</name>
    <name evidence="4" type="ORF">C1SCF055_LOCUS34223</name>
    <name evidence="1" type="ORF">C1SCF055_LOCUS6492</name>
</gene>
<dbReference type="EMBL" id="CAMXCT030003301">
    <property type="protein sequence ID" value="CAL4790915.1"/>
    <property type="molecule type" value="Genomic_DNA"/>
</dbReference>
<evidence type="ECO:0000313" key="4">
    <source>
        <dbReference type="EMBL" id="CAI4008821.1"/>
    </source>
</evidence>
<dbReference type="EMBL" id="CAMXCT020000843">
    <property type="protein sequence ID" value="CAL1137251.1"/>
    <property type="molecule type" value="Genomic_DNA"/>
</dbReference>
<dbReference type="EMBL" id="CAMXCT020004392">
    <property type="protein sequence ID" value="CAL1162196.1"/>
    <property type="molecule type" value="Genomic_DNA"/>
</dbReference>
<dbReference type="EMBL" id="CAMXCT020000411">
    <property type="protein sequence ID" value="CAL1131815.1"/>
    <property type="molecule type" value="Genomic_DNA"/>
</dbReference>
<dbReference type="EMBL" id="CAMXCT010000843">
    <property type="protein sequence ID" value="CAI3983876.1"/>
    <property type="molecule type" value="Genomic_DNA"/>
</dbReference>
<name>A0A9P1D4C7_9DINO</name>
<dbReference type="Proteomes" id="UP001152797">
    <property type="component" value="Unassembled WGS sequence"/>
</dbReference>
<dbReference type="EMBL" id="CAMXCT030000411">
    <property type="protein sequence ID" value="CAL4765752.1"/>
    <property type="molecule type" value="Genomic_DNA"/>
</dbReference>
<dbReference type="EMBL" id="CAMXCT010004392">
    <property type="protein sequence ID" value="CAI4008821.1"/>
    <property type="molecule type" value="Genomic_DNA"/>
</dbReference>
<dbReference type="EMBL" id="CAMXCT030004392">
    <property type="protein sequence ID" value="CAL4796133.1"/>
    <property type="molecule type" value="Genomic_DNA"/>
</dbReference>